<keyword evidence="2 3" id="KW-0808">Transferase</keyword>
<evidence type="ECO:0000313" key="3">
    <source>
        <dbReference type="EMBL" id="WMW81281.1"/>
    </source>
</evidence>
<name>A0ABY9RMR3_9BURK</name>
<dbReference type="PANTHER" id="PTHR12049:SF7">
    <property type="entry name" value="PROTEIN ARGININE METHYLTRANSFERASE NDUFAF7, MITOCHONDRIAL"/>
    <property type="match status" value="1"/>
</dbReference>
<keyword evidence="4" id="KW-1185">Reference proteome</keyword>
<sequence>MQKLIPIPHQKLALPPASPEALAASAQLRDLISAEIQHHGGVIPFSRYMEMALYTPGLGYYSGGSVKLGPDGDFTTAPELSSLFGASLAHFFASHLASSSIGSNELMEFGAGSGKLAYDILSECQYSGITVSRYFIVELSGELRARQEERLKAFPQVEWLTEMPSSFSGMVLGNEVLDAMPIELVIKNQAAWNLLGVGLDEAGDFILQSMPAIQLSPELILQIPEEDQLPEGYISEIHPVAIGFMRSVSEMLLAGKRATGHDGLCMWLDYGFPAHEYYVEQRNKGSLMCHYRHHAHPDPFYLPGLQDITAHVDFTAVARAGLEQGLNLAHYSSQAGFLLEAGITNIMARIPVEDSRRYLPSANALQKLISPAEMGELFKVLVMSTGPELAPGYARHDRRHRL</sequence>
<keyword evidence="1 3" id="KW-0489">Methyltransferase</keyword>
<evidence type="ECO:0000313" key="4">
    <source>
        <dbReference type="Proteomes" id="UP001181355"/>
    </source>
</evidence>
<gene>
    <name evidence="3" type="ORF">RF679_03110</name>
</gene>
<evidence type="ECO:0000256" key="1">
    <source>
        <dbReference type="ARBA" id="ARBA00022603"/>
    </source>
</evidence>
<dbReference type="GO" id="GO:0008168">
    <property type="term" value="F:methyltransferase activity"/>
    <property type="evidence" value="ECO:0007669"/>
    <property type="project" value="UniProtKB-KW"/>
</dbReference>
<protein>
    <submittedName>
        <fullName evidence="3">SAM-dependent methyltransferase</fullName>
        <ecNumber evidence="3">2.1.1.-</ecNumber>
    </submittedName>
</protein>
<dbReference type="InterPro" id="IPR003788">
    <property type="entry name" value="NDUFAF7"/>
</dbReference>
<reference evidence="3" key="1">
    <citation type="submission" date="2023-09" db="EMBL/GenBank/DDBJ databases">
        <title>Undibacterium sp. 20NA77.5 isolated from freshwater.</title>
        <authorList>
            <person name="Le V."/>
            <person name="Ko S.-R."/>
            <person name="Ahn C.-Y."/>
            <person name="Oh H.-M."/>
        </authorList>
    </citation>
    <scope>NUCLEOTIDE SEQUENCE</scope>
    <source>
        <strain evidence="3">20NA77.5</strain>
    </source>
</reference>
<dbReference type="EMBL" id="CP133720">
    <property type="protein sequence ID" value="WMW81281.1"/>
    <property type="molecule type" value="Genomic_DNA"/>
</dbReference>
<evidence type="ECO:0000256" key="2">
    <source>
        <dbReference type="ARBA" id="ARBA00022679"/>
    </source>
</evidence>
<dbReference type="InterPro" id="IPR038375">
    <property type="entry name" value="NDUFAF7_sf"/>
</dbReference>
<dbReference type="EC" id="2.1.1.-" evidence="3"/>
<dbReference type="Proteomes" id="UP001181355">
    <property type="component" value="Chromosome"/>
</dbReference>
<dbReference type="GO" id="GO:0032259">
    <property type="term" value="P:methylation"/>
    <property type="evidence" value="ECO:0007669"/>
    <property type="project" value="UniProtKB-KW"/>
</dbReference>
<dbReference type="RefSeq" id="WP_309482761.1">
    <property type="nucleotide sequence ID" value="NZ_CP133720.1"/>
</dbReference>
<accession>A0ABY9RMR3</accession>
<dbReference type="PANTHER" id="PTHR12049">
    <property type="entry name" value="PROTEIN ARGININE METHYLTRANSFERASE NDUFAF7, MITOCHONDRIAL"/>
    <property type="match status" value="1"/>
</dbReference>
<dbReference type="SUPFAM" id="SSF53335">
    <property type="entry name" value="S-adenosyl-L-methionine-dependent methyltransferases"/>
    <property type="match status" value="1"/>
</dbReference>
<dbReference type="Gene3D" id="3.40.50.12710">
    <property type="match status" value="1"/>
</dbReference>
<dbReference type="InterPro" id="IPR029063">
    <property type="entry name" value="SAM-dependent_MTases_sf"/>
</dbReference>
<proteinExistence type="predicted"/>
<dbReference type="Pfam" id="PF02636">
    <property type="entry name" value="Methyltransf_28"/>
    <property type="match status" value="1"/>
</dbReference>
<organism evidence="3 4">
    <name type="scientific">Undibacterium cyanobacteriorum</name>
    <dbReference type="NCBI Taxonomy" id="3073561"/>
    <lineage>
        <taxon>Bacteria</taxon>
        <taxon>Pseudomonadati</taxon>
        <taxon>Pseudomonadota</taxon>
        <taxon>Betaproteobacteria</taxon>
        <taxon>Burkholderiales</taxon>
        <taxon>Oxalobacteraceae</taxon>
        <taxon>Undibacterium</taxon>
    </lineage>
</organism>